<dbReference type="EMBL" id="AWUE01011801">
    <property type="protein sequence ID" value="OMP10466.1"/>
    <property type="molecule type" value="Genomic_DNA"/>
</dbReference>
<evidence type="ECO:0000313" key="2">
    <source>
        <dbReference type="Proteomes" id="UP000187203"/>
    </source>
</evidence>
<protein>
    <submittedName>
        <fullName evidence="1">Uncharacterized protein</fullName>
    </submittedName>
</protein>
<keyword evidence="2" id="KW-1185">Reference proteome</keyword>
<dbReference type="AlphaFoldDB" id="A0A1R3KTR7"/>
<accession>A0A1R3KTR7</accession>
<gene>
    <name evidence="1" type="ORF">COLO4_04486</name>
</gene>
<evidence type="ECO:0000313" key="1">
    <source>
        <dbReference type="EMBL" id="OMP10466.1"/>
    </source>
</evidence>
<reference evidence="2" key="1">
    <citation type="submission" date="2013-09" db="EMBL/GenBank/DDBJ databases">
        <title>Corchorus olitorius genome sequencing.</title>
        <authorList>
            <person name="Alam M."/>
            <person name="Haque M.S."/>
            <person name="Islam M.S."/>
            <person name="Emdad E.M."/>
            <person name="Islam M.M."/>
            <person name="Ahmed B."/>
            <person name="Halim A."/>
            <person name="Hossen Q.M.M."/>
            <person name="Hossain M.Z."/>
            <person name="Ahmed R."/>
            <person name="Khan M.M."/>
            <person name="Islam R."/>
            <person name="Rashid M.M."/>
            <person name="Khan S.A."/>
            <person name="Rahman M.S."/>
            <person name="Alam M."/>
            <person name="Yahiya A.S."/>
            <person name="Khan M.S."/>
            <person name="Azam M.S."/>
            <person name="Haque T."/>
            <person name="Lashkar M.Z.H."/>
            <person name="Akhand A.I."/>
            <person name="Morshed G."/>
            <person name="Roy S."/>
            <person name="Uddin K.S."/>
            <person name="Rabeya T."/>
            <person name="Hossain A.S."/>
            <person name="Chowdhury A."/>
            <person name="Snigdha A.R."/>
            <person name="Mortoza M.S."/>
            <person name="Matin S.A."/>
            <person name="Hoque S.M.E."/>
            <person name="Islam M.K."/>
            <person name="Roy D.K."/>
            <person name="Haider R."/>
            <person name="Moosa M.M."/>
            <person name="Elias S.M."/>
            <person name="Hasan A.M."/>
            <person name="Jahan S."/>
            <person name="Shafiuddin M."/>
            <person name="Mahmood N."/>
            <person name="Shommy N.S."/>
        </authorList>
    </citation>
    <scope>NUCLEOTIDE SEQUENCE [LARGE SCALE GENOMIC DNA]</scope>
    <source>
        <strain evidence="2">cv. O-4</strain>
    </source>
</reference>
<proteinExistence type="predicted"/>
<dbReference type="Proteomes" id="UP000187203">
    <property type="component" value="Unassembled WGS sequence"/>
</dbReference>
<sequence length="53" mass="6168">MLKALVNDCPCLVVVSERRIRRFRIRLSSPFAVHPEYCSLRLDSSRTLAHRKA</sequence>
<name>A0A1R3KTR7_9ROSI</name>
<organism evidence="1 2">
    <name type="scientific">Corchorus olitorius</name>
    <dbReference type="NCBI Taxonomy" id="93759"/>
    <lineage>
        <taxon>Eukaryota</taxon>
        <taxon>Viridiplantae</taxon>
        <taxon>Streptophyta</taxon>
        <taxon>Embryophyta</taxon>
        <taxon>Tracheophyta</taxon>
        <taxon>Spermatophyta</taxon>
        <taxon>Magnoliopsida</taxon>
        <taxon>eudicotyledons</taxon>
        <taxon>Gunneridae</taxon>
        <taxon>Pentapetalae</taxon>
        <taxon>rosids</taxon>
        <taxon>malvids</taxon>
        <taxon>Malvales</taxon>
        <taxon>Malvaceae</taxon>
        <taxon>Grewioideae</taxon>
        <taxon>Apeibeae</taxon>
        <taxon>Corchorus</taxon>
    </lineage>
</organism>
<comment type="caution">
    <text evidence="1">The sequence shown here is derived from an EMBL/GenBank/DDBJ whole genome shotgun (WGS) entry which is preliminary data.</text>
</comment>